<dbReference type="InterPro" id="IPR013255">
    <property type="entry name" value="Spc25_C"/>
</dbReference>
<organism evidence="15">
    <name type="scientific">Candidozyma auris</name>
    <name type="common">Yeast</name>
    <name type="synonym">Candida auris</name>
    <dbReference type="NCBI Taxonomy" id="498019"/>
    <lineage>
        <taxon>Eukaryota</taxon>
        <taxon>Fungi</taxon>
        <taxon>Dikarya</taxon>
        <taxon>Ascomycota</taxon>
        <taxon>Saccharomycotina</taxon>
        <taxon>Pichiomycetes</taxon>
        <taxon>Metschnikowiaceae</taxon>
        <taxon>Candidozyma</taxon>
    </lineage>
</organism>
<evidence type="ECO:0000313" key="15">
    <source>
        <dbReference type="EMBL" id="PIS50436.1"/>
    </source>
</evidence>
<evidence type="ECO:0000256" key="11">
    <source>
        <dbReference type="RuleBase" id="RU367150"/>
    </source>
</evidence>
<evidence type="ECO:0000256" key="3">
    <source>
        <dbReference type="ARBA" id="ARBA00011562"/>
    </source>
</evidence>
<accession>A0A5Q7YP87</accession>
<evidence type="ECO:0000256" key="2">
    <source>
        <dbReference type="ARBA" id="ARBA00006379"/>
    </source>
</evidence>
<reference evidence="14 16" key="3">
    <citation type="journal article" date="2018" name="Nat. Commun.">
        <title>Genomic insights into multidrug-resistance, mating and virulence in Candida auris and related emerging species.</title>
        <authorList>
            <person name="Munoz J.F."/>
            <person name="Gade L."/>
            <person name="Chow N.A."/>
            <person name="Loparev V.N."/>
            <person name="Juieng P."/>
            <person name="Berkow E.L."/>
            <person name="Farrer R.A."/>
            <person name="Litvintseva A.P."/>
            <person name="Cuomo C.A."/>
        </authorList>
    </citation>
    <scope>GENOME REANNOTATION</scope>
    <source>
        <strain evidence="14 16">B8441</strain>
    </source>
</reference>
<keyword evidence="10 11" id="KW-0137">Centromere</keyword>
<keyword evidence="16" id="KW-1185">Reference proteome</keyword>
<dbReference type="Proteomes" id="UP000230249">
    <property type="component" value="Unassembled WGS sequence"/>
</dbReference>
<dbReference type="PANTHER" id="PTHR14281:SF0">
    <property type="entry name" value="KINETOCHORE PROTEIN SPC25"/>
    <property type="match status" value="1"/>
</dbReference>
<comment type="caution">
    <text evidence="15">The sequence shown here is derived from an EMBL/GenBank/DDBJ whole genome shotgun (WGS) entry which is preliminary data.</text>
</comment>
<dbReference type="Gene3D" id="3.30.457.50">
    <property type="entry name" value="Chromosome segregation protein Spc25"/>
    <property type="match status" value="1"/>
</dbReference>
<feature type="domain" description="Chromosome segregation protein Spc25 C-terminal" evidence="13">
    <location>
        <begin position="158"/>
        <end position="226"/>
    </location>
</feature>
<proteinExistence type="inferred from homology"/>
<evidence type="ECO:0000256" key="6">
    <source>
        <dbReference type="ARBA" id="ARBA00022776"/>
    </source>
</evidence>
<keyword evidence="5 11" id="KW-0132">Cell division</keyword>
<dbReference type="OMA" id="HEDQRMK"/>
<accession>A0A2H0ZIJ4</accession>
<evidence type="ECO:0000256" key="12">
    <source>
        <dbReference type="SAM" id="Coils"/>
    </source>
</evidence>
<evidence type="ECO:0000259" key="13">
    <source>
        <dbReference type="Pfam" id="PF08234"/>
    </source>
</evidence>
<evidence type="ECO:0000256" key="10">
    <source>
        <dbReference type="ARBA" id="ARBA00023328"/>
    </source>
</evidence>
<dbReference type="AlphaFoldDB" id="A0A2H0ZIJ4"/>
<gene>
    <name evidence="15" type="ORF">B9J08_004258</name>
    <name evidence="14" type="ORF">B9J08_05012</name>
</gene>
<comment type="similarity">
    <text evidence="2 11">Belongs to the SPC25 family.</text>
</comment>
<reference evidence="15" key="2">
    <citation type="submission" date="2017-11" db="EMBL/GenBank/DDBJ databases">
        <title>Candida auris genome assembly and annotation.</title>
        <authorList>
            <person name="Munoz J.F."/>
            <person name="Gade L.G."/>
            <person name="Chow N.A."/>
            <person name="Litvintseva A.P."/>
            <person name="Loparev V.N."/>
            <person name="Cuomo C.A."/>
        </authorList>
    </citation>
    <scope>NUCLEOTIDE SEQUENCE</scope>
    <source>
        <strain evidence="15">B8441</strain>
    </source>
</reference>
<comment type="function">
    <text evidence="1 11">Acts as a component of the essential kinetochore-associated NDC80 complex, which is required for chromosome segregation and spindle checkpoint activity.</text>
</comment>
<evidence type="ECO:0000256" key="5">
    <source>
        <dbReference type="ARBA" id="ARBA00022618"/>
    </source>
</evidence>
<evidence type="ECO:0000256" key="9">
    <source>
        <dbReference type="ARBA" id="ARBA00023306"/>
    </source>
</evidence>
<protein>
    <recommendedName>
        <fullName evidence="11">Kinetochore protein SPC25</fullName>
    </recommendedName>
</protein>
<dbReference type="VEuPathDB" id="FungiDB:CJJ07_002118"/>
<evidence type="ECO:0000313" key="14">
    <source>
        <dbReference type="EMBL" id="KAK8438656.1"/>
    </source>
</evidence>
<dbReference type="STRING" id="498019.A0A2H0ZIJ4"/>
<evidence type="ECO:0000256" key="1">
    <source>
        <dbReference type="ARBA" id="ARBA00002772"/>
    </source>
</evidence>
<name>A0A2H0ZIJ4_CANAR</name>
<dbReference type="EMBL" id="PEKT03000006">
    <property type="protein sequence ID" value="KAK8438656.1"/>
    <property type="molecule type" value="Genomic_DNA"/>
</dbReference>
<keyword evidence="7 11" id="KW-0995">Kinetochore</keyword>
<keyword evidence="4 11" id="KW-0158">Chromosome</keyword>
<evidence type="ECO:0000256" key="7">
    <source>
        <dbReference type="ARBA" id="ARBA00022838"/>
    </source>
</evidence>
<reference evidence="14" key="4">
    <citation type="submission" date="2024-03" db="EMBL/GenBank/DDBJ databases">
        <title>Improved genome assembly of Candida auris strain B8441 and annotation of B11205.</title>
        <authorList>
            <person name="Cauldron N.C."/>
            <person name="Shea T."/>
            <person name="Cuomo C.A."/>
        </authorList>
    </citation>
    <scope>NUCLEOTIDE SEQUENCE</scope>
    <source>
        <strain evidence="14">B8441</strain>
    </source>
</reference>
<dbReference type="VEuPathDB" id="FungiDB:QG37_08330"/>
<comment type="subunit">
    <text evidence="3">Component of the NDC80 complex, which consists of NDC80, NUF2, SPC24 and SPC25.</text>
</comment>
<keyword evidence="11" id="KW-0539">Nucleus</keyword>
<dbReference type="VEuPathDB" id="FungiDB:CJI96_0005282"/>
<dbReference type="InterPro" id="IPR045143">
    <property type="entry name" value="Spc25"/>
</dbReference>
<dbReference type="GO" id="GO:0007059">
    <property type="term" value="P:chromosome segregation"/>
    <property type="evidence" value="ECO:0007669"/>
    <property type="project" value="InterPro"/>
</dbReference>
<dbReference type="GO" id="GO:0051301">
    <property type="term" value="P:cell division"/>
    <property type="evidence" value="ECO:0007669"/>
    <property type="project" value="UniProtKB-UniRule"/>
</dbReference>
<feature type="coiled-coil region" evidence="12">
    <location>
        <begin position="40"/>
        <end position="74"/>
    </location>
</feature>
<sequence length="231" mass="26342">MSVSASAIQEFDAVRKEMHEFIQRFQAFSLQHRSNISTTKSQHVNKVKELEKRVKSLQVEITATNEKVEKTETLITQSIRGLQTKQEKVDALTNQSESRKAAKVQLQKDVDSMRKEVGELEEAFNNTHAALGKQASKDSEELTKFEQYLGLRIEAVDIDLLKFKFVNVDPVDVDREVWCELSVAEQDYKIGLTNPSLPKDVVLRIQKELNSHGELVAFLQAMRQALRVQLS</sequence>
<dbReference type="EMBL" id="PEKT02000008">
    <property type="protein sequence ID" value="PIS50436.1"/>
    <property type="molecule type" value="Genomic_DNA"/>
</dbReference>
<dbReference type="CDD" id="cd23784">
    <property type="entry name" value="RWD_Spc25"/>
    <property type="match status" value="1"/>
</dbReference>
<dbReference type="Pfam" id="PF08234">
    <property type="entry name" value="Spindle_Spc25"/>
    <property type="match status" value="1"/>
</dbReference>
<dbReference type="VEuPathDB" id="FungiDB:B9J08_004258"/>
<evidence type="ECO:0000313" key="16">
    <source>
        <dbReference type="Proteomes" id="UP000230249"/>
    </source>
</evidence>
<dbReference type="GO" id="GO:0031262">
    <property type="term" value="C:Ndc80 complex"/>
    <property type="evidence" value="ECO:0007669"/>
    <property type="project" value="InterPro"/>
</dbReference>
<keyword evidence="6 11" id="KW-0498">Mitosis</keyword>
<dbReference type="GO" id="GO:0005634">
    <property type="term" value="C:nucleus"/>
    <property type="evidence" value="ECO:0007669"/>
    <property type="project" value="UniProtKB-SubCell"/>
</dbReference>
<evidence type="ECO:0000256" key="8">
    <source>
        <dbReference type="ARBA" id="ARBA00023054"/>
    </source>
</evidence>
<reference evidence="15 16" key="1">
    <citation type="journal article" date="2017" name="Clin. Infect. Dis.">
        <title>Simultaneous emergence of multidrug-resistant Candida auris on 3 continents confirmed by whole-genome sequencing and epidemiological analyses.</title>
        <authorList>
            <person name="Lockhart S.R."/>
            <person name="Etienne K.A."/>
            <person name="Vallabhaneni S."/>
            <person name="Farooqi J."/>
            <person name="Chowdhary A."/>
            <person name="Govender N.P."/>
            <person name="Colombo A.L."/>
            <person name="Calvo B."/>
            <person name="Cuomo C.A."/>
            <person name="Desjardins C.A."/>
            <person name="Berkow E.L."/>
            <person name="Castanheira M."/>
            <person name="Magobo R.E."/>
            <person name="Jabeen K."/>
            <person name="Asghar R.J."/>
            <person name="Meis J.F."/>
            <person name="Jackson B."/>
            <person name="Chiller T."/>
            <person name="Litvintseva A.P."/>
        </authorList>
    </citation>
    <scope>NUCLEOTIDE SEQUENCE [LARGE SCALE GENOMIC DNA]</scope>
    <source>
        <strain evidence="15 16">B8441</strain>
    </source>
</reference>
<dbReference type="VEuPathDB" id="FungiDB:CJJ09_005159"/>
<evidence type="ECO:0000256" key="4">
    <source>
        <dbReference type="ARBA" id="ARBA00022454"/>
    </source>
</evidence>
<keyword evidence="9 11" id="KW-0131">Cell cycle</keyword>
<dbReference type="PANTHER" id="PTHR14281">
    <property type="entry name" value="KINETOCHORE PROTEIN SPC25-RELATED"/>
    <property type="match status" value="1"/>
</dbReference>
<dbReference type="VEuPathDB" id="FungiDB:CJI97_004321"/>
<comment type="subcellular location">
    <subcellularLocation>
        <location evidence="11">Nucleus</location>
    </subcellularLocation>
    <subcellularLocation>
        <location evidence="11">Chromosome</location>
        <location evidence="11">Centromere</location>
        <location evidence="11">Kinetochore</location>
    </subcellularLocation>
</comment>
<keyword evidence="8 12" id="KW-0175">Coiled coil</keyword>